<protein>
    <submittedName>
        <fullName evidence="1">Uncharacterized protein</fullName>
    </submittedName>
</protein>
<keyword evidence="2" id="KW-1185">Reference proteome</keyword>
<organism evidence="1 2">
    <name type="scientific">Dorcoceras hygrometricum</name>
    <dbReference type="NCBI Taxonomy" id="472368"/>
    <lineage>
        <taxon>Eukaryota</taxon>
        <taxon>Viridiplantae</taxon>
        <taxon>Streptophyta</taxon>
        <taxon>Embryophyta</taxon>
        <taxon>Tracheophyta</taxon>
        <taxon>Spermatophyta</taxon>
        <taxon>Magnoliopsida</taxon>
        <taxon>eudicotyledons</taxon>
        <taxon>Gunneridae</taxon>
        <taxon>Pentapetalae</taxon>
        <taxon>asterids</taxon>
        <taxon>lamiids</taxon>
        <taxon>Lamiales</taxon>
        <taxon>Gesneriaceae</taxon>
        <taxon>Didymocarpoideae</taxon>
        <taxon>Trichosporeae</taxon>
        <taxon>Loxocarpinae</taxon>
        <taxon>Dorcoceras</taxon>
    </lineage>
</organism>
<dbReference type="Proteomes" id="UP000250235">
    <property type="component" value="Unassembled WGS sequence"/>
</dbReference>
<dbReference type="AlphaFoldDB" id="A0A2Z7BBI2"/>
<proteinExistence type="predicted"/>
<dbReference type="EMBL" id="KV009458">
    <property type="protein sequence ID" value="KZV29164.1"/>
    <property type="molecule type" value="Genomic_DNA"/>
</dbReference>
<name>A0A2Z7BBI2_9LAMI</name>
<evidence type="ECO:0000313" key="2">
    <source>
        <dbReference type="Proteomes" id="UP000250235"/>
    </source>
</evidence>
<sequence length="259" mass="29073">MKVEHRILHDIVAKSLRAKMGSFDVVTTETFEMMVVINAGMKVNWRHILLQTLVAMVYMPDKKSQGYAVPLSILLEKLVKADLGESVTLHPLKVLNHKSVLTYMKKNQAATQAGETSKLFGDTTGEKKFTADGLQSLTNKMVKEKVVTVKKEKMVVEKKMAQRRQVELVQTQTGSRSSDSESAVSLPLVEIKKKQRMKRPNMVKPIHAVEETTVLKELPLVVRTEPEEPAQQSSAYGTGMVFSPIEIRDIIEQPTFGLR</sequence>
<evidence type="ECO:0000313" key="1">
    <source>
        <dbReference type="EMBL" id="KZV29164.1"/>
    </source>
</evidence>
<gene>
    <name evidence="1" type="ORF">F511_40128</name>
</gene>
<reference evidence="1 2" key="1">
    <citation type="journal article" date="2015" name="Proc. Natl. Acad. Sci. U.S.A.">
        <title>The resurrection genome of Boea hygrometrica: A blueprint for survival of dehydration.</title>
        <authorList>
            <person name="Xiao L."/>
            <person name="Yang G."/>
            <person name="Zhang L."/>
            <person name="Yang X."/>
            <person name="Zhao S."/>
            <person name="Ji Z."/>
            <person name="Zhou Q."/>
            <person name="Hu M."/>
            <person name="Wang Y."/>
            <person name="Chen M."/>
            <person name="Xu Y."/>
            <person name="Jin H."/>
            <person name="Xiao X."/>
            <person name="Hu G."/>
            <person name="Bao F."/>
            <person name="Hu Y."/>
            <person name="Wan P."/>
            <person name="Li L."/>
            <person name="Deng X."/>
            <person name="Kuang T."/>
            <person name="Xiang C."/>
            <person name="Zhu J.K."/>
            <person name="Oliver M.J."/>
            <person name="He Y."/>
        </authorList>
    </citation>
    <scope>NUCLEOTIDE SEQUENCE [LARGE SCALE GENOMIC DNA]</scope>
    <source>
        <strain evidence="2">cv. XS01</strain>
    </source>
</reference>
<accession>A0A2Z7BBI2</accession>